<keyword evidence="2" id="KW-1185">Reference proteome</keyword>
<name>A0ABQ9WVC8_9EUKA</name>
<evidence type="ECO:0000313" key="1">
    <source>
        <dbReference type="EMBL" id="KAK2943461.1"/>
    </source>
</evidence>
<accession>A0ABQ9WVC8</accession>
<gene>
    <name evidence="1" type="ORF">BLNAU_21644</name>
</gene>
<evidence type="ECO:0000313" key="2">
    <source>
        <dbReference type="Proteomes" id="UP001281761"/>
    </source>
</evidence>
<sequence>MTRLSLASYGPHNTHPSVDLATIVPDCLSLWLKYSKQRSTFEYQSELYASLVSLIKAEYPLEDSLQDEAVLFLKNLHPIWYISNNPRHFLNYLLPNGNGTWTGFIDSIGTLLSSPYPKIIDAGLYFVNYVIGKYTPIVQYQCFHTDFLSKVLSFVDPPHLPIACHPKLHYNLVYIINSGLDFAVPPKYGKLPFPHTITQNDNSELVFNNVIVPSSEYLHFLCQNRHNLRGDLVEAFSCLLCTLFHVGPYHAPTLEFVLSHRIVMTSLCLFSFGKNHIKKRDFHMDMDEYSHPSTTPLVTRVQSHSGKRLVQVLLSVGFEDTLEQILMTNTG</sequence>
<organism evidence="1 2">
    <name type="scientific">Blattamonas nauphoetae</name>
    <dbReference type="NCBI Taxonomy" id="2049346"/>
    <lineage>
        <taxon>Eukaryota</taxon>
        <taxon>Metamonada</taxon>
        <taxon>Preaxostyla</taxon>
        <taxon>Oxymonadida</taxon>
        <taxon>Blattamonas</taxon>
    </lineage>
</organism>
<proteinExistence type="predicted"/>
<dbReference type="Proteomes" id="UP001281761">
    <property type="component" value="Unassembled WGS sequence"/>
</dbReference>
<reference evidence="1 2" key="1">
    <citation type="journal article" date="2022" name="bioRxiv">
        <title>Genomics of Preaxostyla Flagellates Illuminates Evolutionary Transitions and the Path Towards Mitochondrial Loss.</title>
        <authorList>
            <person name="Novak L.V.F."/>
            <person name="Treitli S.C."/>
            <person name="Pyrih J."/>
            <person name="Halakuc P."/>
            <person name="Pipaliya S.V."/>
            <person name="Vacek V."/>
            <person name="Brzon O."/>
            <person name="Soukal P."/>
            <person name="Eme L."/>
            <person name="Dacks J.B."/>
            <person name="Karnkowska A."/>
            <person name="Elias M."/>
            <person name="Hampl V."/>
        </authorList>
    </citation>
    <scope>NUCLEOTIDE SEQUENCE [LARGE SCALE GENOMIC DNA]</scope>
    <source>
        <strain evidence="1">NAU3</strain>
        <tissue evidence="1">Gut</tissue>
    </source>
</reference>
<protein>
    <submittedName>
        <fullName evidence="1">Uncharacterized protein</fullName>
    </submittedName>
</protein>
<comment type="caution">
    <text evidence="1">The sequence shown here is derived from an EMBL/GenBank/DDBJ whole genome shotgun (WGS) entry which is preliminary data.</text>
</comment>
<dbReference type="EMBL" id="JARBJD010000346">
    <property type="protein sequence ID" value="KAK2943461.1"/>
    <property type="molecule type" value="Genomic_DNA"/>
</dbReference>